<reference evidence="3 4" key="1">
    <citation type="submission" date="2018-08" db="EMBL/GenBank/DDBJ databases">
        <title>Form III RuBisCO-mediated autotrophy in Thermodesulfobium bacteria.</title>
        <authorList>
            <person name="Toshchakov S.V."/>
            <person name="Kublanov I.V."/>
            <person name="Frolov E."/>
            <person name="Bonch-Osmolovskaya E.A."/>
            <person name="Tourova T.P."/>
            <person name="Chernych N.A."/>
            <person name="Lebedinsky A.V."/>
        </authorList>
    </citation>
    <scope>NUCLEOTIDE SEQUENCE [LARGE SCALE GENOMIC DNA]</scope>
    <source>
        <strain evidence="3 4">SR</strain>
    </source>
</reference>
<keyword evidence="2" id="KW-0472">Membrane</keyword>
<accession>A0A3D8P4T1</accession>
<evidence type="ECO:0000256" key="2">
    <source>
        <dbReference type="SAM" id="Phobius"/>
    </source>
</evidence>
<dbReference type="InterPro" id="IPR005531">
    <property type="entry name" value="Asp23"/>
</dbReference>
<sequence>MLLRPLDRGLLFLYVLVANAAAALFLLAIGGWAPALDLLDYLNVVAARWGVVAGLGAFFLVGLWLLVVSLSPTSRAGSLAVIDETPLGEVKVSLAAVESLVAKVVSSFPGVKEVKPRVIPTPQGIAVEIRLLTTASVSLPTLAQEIQEKVQQTVKEVTGLDLSRVRVMLENVVTARPRVE</sequence>
<feature type="transmembrane region" description="Helical" evidence="2">
    <location>
        <begin position="45"/>
        <end position="68"/>
    </location>
</feature>
<keyword evidence="2" id="KW-1133">Transmembrane helix</keyword>
<proteinExistence type="inferred from homology"/>
<evidence type="ECO:0000313" key="3">
    <source>
        <dbReference type="EMBL" id="RDV82983.1"/>
    </source>
</evidence>
<dbReference type="Pfam" id="PF03780">
    <property type="entry name" value="Asp23"/>
    <property type="match status" value="1"/>
</dbReference>
<comment type="caution">
    <text evidence="3">The sequence shown here is derived from an EMBL/GenBank/DDBJ whole genome shotgun (WGS) entry which is preliminary data.</text>
</comment>
<comment type="similarity">
    <text evidence="1">Belongs to the asp23 family.</text>
</comment>
<evidence type="ECO:0000256" key="1">
    <source>
        <dbReference type="ARBA" id="ARBA00005721"/>
    </source>
</evidence>
<keyword evidence="4" id="KW-1185">Reference proteome</keyword>
<organism evidence="3 4">
    <name type="scientific">Ammonifex thiophilus</name>
    <dbReference type="NCBI Taxonomy" id="444093"/>
    <lineage>
        <taxon>Bacteria</taxon>
        <taxon>Bacillati</taxon>
        <taxon>Bacillota</taxon>
        <taxon>Clostridia</taxon>
        <taxon>Thermoanaerobacterales</taxon>
        <taxon>Thermoanaerobacteraceae</taxon>
        <taxon>Ammonifex</taxon>
    </lineage>
</organism>
<name>A0A3D8P4T1_9THEO</name>
<dbReference type="EMBL" id="QSLN01000007">
    <property type="protein sequence ID" value="RDV82983.1"/>
    <property type="molecule type" value="Genomic_DNA"/>
</dbReference>
<protein>
    <submittedName>
        <fullName evidence="3">Alkaline shock response membrane anchor protein AmaP</fullName>
    </submittedName>
</protein>
<dbReference type="OrthoDB" id="1679795at2"/>
<evidence type="ECO:0000313" key="4">
    <source>
        <dbReference type="Proteomes" id="UP000256329"/>
    </source>
</evidence>
<gene>
    <name evidence="3" type="primary">amaP</name>
    <name evidence="3" type="ORF">DXX99_06180</name>
</gene>
<keyword evidence="2" id="KW-0812">Transmembrane</keyword>
<dbReference type="AlphaFoldDB" id="A0A3D8P4T1"/>
<feature type="transmembrane region" description="Helical" evidence="2">
    <location>
        <begin position="12"/>
        <end position="33"/>
    </location>
</feature>
<dbReference type="NCBIfam" id="NF033218">
    <property type="entry name" value="anchor_AmaP"/>
    <property type="match status" value="1"/>
</dbReference>
<dbReference type="Proteomes" id="UP000256329">
    <property type="component" value="Unassembled WGS sequence"/>
</dbReference>